<evidence type="ECO:0000256" key="1">
    <source>
        <dbReference type="SAM" id="MobiDB-lite"/>
    </source>
</evidence>
<keyword evidence="3" id="KW-1185">Reference proteome</keyword>
<dbReference type="AlphaFoldDB" id="A0A4Z2EW67"/>
<gene>
    <name evidence="2" type="ORF">EYF80_056804</name>
</gene>
<name>A0A4Z2EW67_9TELE</name>
<dbReference type="Proteomes" id="UP000314294">
    <property type="component" value="Unassembled WGS sequence"/>
</dbReference>
<protein>
    <submittedName>
        <fullName evidence="2">Uncharacterized protein</fullName>
    </submittedName>
</protein>
<proteinExistence type="predicted"/>
<evidence type="ECO:0000313" key="2">
    <source>
        <dbReference type="EMBL" id="TNN33033.1"/>
    </source>
</evidence>
<feature type="compositionally biased region" description="Basic and acidic residues" evidence="1">
    <location>
        <begin position="1"/>
        <end position="13"/>
    </location>
</feature>
<reference evidence="2 3" key="1">
    <citation type="submission" date="2019-03" db="EMBL/GenBank/DDBJ databases">
        <title>First draft genome of Liparis tanakae, snailfish: a comprehensive survey of snailfish specific genes.</title>
        <authorList>
            <person name="Kim W."/>
            <person name="Song I."/>
            <person name="Jeong J.-H."/>
            <person name="Kim D."/>
            <person name="Kim S."/>
            <person name="Ryu S."/>
            <person name="Song J.Y."/>
            <person name="Lee S.K."/>
        </authorList>
    </citation>
    <scope>NUCLEOTIDE SEQUENCE [LARGE SCALE GENOMIC DNA]</scope>
    <source>
        <tissue evidence="2">Muscle</tissue>
    </source>
</reference>
<comment type="caution">
    <text evidence="2">The sequence shown here is derived from an EMBL/GenBank/DDBJ whole genome shotgun (WGS) entry which is preliminary data.</text>
</comment>
<dbReference type="EMBL" id="SRLO01002383">
    <property type="protein sequence ID" value="TNN33033.1"/>
    <property type="molecule type" value="Genomic_DNA"/>
</dbReference>
<sequence length="71" mass="8048">MEGKQHGGGEPHLRQLVKRRASGSHQSLLGDYWGLGVEGRWNQRGSPRRRRDIEKGVANVWFSIGKPVFSH</sequence>
<organism evidence="2 3">
    <name type="scientific">Liparis tanakae</name>
    <name type="common">Tanaka's snailfish</name>
    <dbReference type="NCBI Taxonomy" id="230148"/>
    <lineage>
        <taxon>Eukaryota</taxon>
        <taxon>Metazoa</taxon>
        <taxon>Chordata</taxon>
        <taxon>Craniata</taxon>
        <taxon>Vertebrata</taxon>
        <taxon>Euteleostomi</taxon>
        <taxon>Actinopterygii</taxon>
        <taxon>Neopterygii</taxon>
        <taxon>Teleostei</taxon>
        <taxon>Neoteleostei</taxon>
        <taxon>Acanthomorphata</taxon>
        <taxon>Eupercaria</taxon>
        <taxon>Perciformes</taxon>
        <taxon>Cottioidei</taxon>
        <taxon>Cottales</taxon>
        <taxon>Liparidae</taxon>
        <taxon>Liparis</taxon>
    </lineage>
</organism>
<evidence type="ECO:0000313" key="3">
    <source>
        <dbReference type="Proteomes" id="UP000314294"/>
    </source>
</evidence>
<feature type="region of interest" description="Disordered" evidence="1">
    <location>
        <begin position="1"/>
        <end position="22"/>
    </location>
</feature>
<accession>A0A4Z2EW67</accession>